<feature type="region of interest" description="Disordered" evidence="1">
    <location>
        <begin position="380"/>
        <end position="432"/>
    </location>
</feature>
<evidence type="ECO:0000256" key="1">
    <source>
        <dbReference type="SAM" id="MobiDB-lite"/>
    </source>
</evidence>
<comment type="caution">
    <text evidence="2">The sequence shown here is derived from an EMBL/GenBank/DDBJ whole genome shotgun (WGS) entry which is preliminary data.</text>
</comment>
<feature type="compositionally biased region" description="Basic residues" evidence="1">
    <location>
        <begin position="380"/>
        <end position="397"/>
    </location>
</feature>
<dbReference type="EMBL" id="QETB01000004">
    <property type="protein sequence ID" value="PWF25906.1"/>
    <property type="molecule type" value="Genomic_DNA"/>
</dbReference>
<proteinExistence type="predicted"/>
<evidence type="ECO:0000313" key="3">
    <source>
        <dbReference type="Proteomes" id="UP000245283"/>
    </source>
</evidence>
<accession>A0A2V1K8X2</accession>
<evidence type="ECO:0008006" key="4">
    <source>
        <dbReference type="Google" id="ProtNLM"/>
    </source>
</evidence>
<dbReference type="Gene3D" id="3.40.50.300">
    <property type="entry name" value="P-loop containing nucleotide triphosphate hydrolases"/>
    <property type="match status" value="1"/>
</dbReference>
<dbReference type="AlphaFoldDB" id="A0A2V1K8X2"/>
<dbReference type="SUPFAM" id="SSF52540">
    <property type="entry name" value="P-loop containing nucleoside triphosphate hydrolases"/>
    <property type="match status" value="1"/>
</dbReference>
<protein>
    <recommendedName>
        <fullName evidence="4">CobQ/CobB/MinD/ParA nucleotide binding domain-containing protein</fullName>
    </recommendedName>
</protein>
<dbReference type="OrthoDB" id="3217709at2"/>
<gene>
    <name evidence="2" type="ORF">DD236_07290</name>
</gene>
<dbReference type="RefSeq" id="WP_109093735.1">
    <property type="nucleotide sequence ID" value="NZ_CAMELQ010000002.1"/>
</dbReference>
<dbReference type="Proteomes" id="UP000245283">
    <property type="component" value="Unassembled WGS sequence"/>
</dbReference>
<evidence type="ECO:0000313" key="2">
    <source>
        <dbReference type="EMBL" id="PWF25906.1"/>
    </source>
</evidence>
<dbReference type="InterPro" id="IPR027417">
    <property type="entry name" value="P-loop_NTPase"/>
</dbReference>
<reference evidence="3" key="1">
    <citation type="submission" date="2018-05" db="EMBL/GenBank/DDBJ databases">
        <authorList>
            <person name="Li Y."/>
        </authorList>
    </citation>
    <scope>NUCLEOTIDE SEQUENCE [LARGE SCALE GENOMIC DNA]</scope>
    <source>
        <strain evidence="3">sk1b4</strain>
    </source>
</reference>
<name>A0A2V1K8X2_9ACTO</name>
<organism evidence="2 3">
    <name type="scientific">Ancrocorticia populi</name>
    <dbReference type="NCBI Taxonomy" id="2175228"/>
    <lineage>
        <taxon>Bacteria</taxon>
        <taxon>Bacillati</taxon>
        <taxon>Actinomycetota</taxon>
        <taxon>Actinomycetes</taxon>
        <taxon>Actinomycetales</taxon>
        <taxon>Actinomycetaceae</taxon>
        <taxon>Ancrocorticia</taxon>
    </lineage>
</organism>
<sequence>MSVLLCVHGRLEIEIIEYFSAIDPPIEITRRCADNVELLASAEAGLGSVAVVSQMDLMTASQLHAAGMRIVGIAGEDGVDGERGCDGMASPFASDVAACIRNLSSAPPRVMPPESTVQAAGAGRIVAVWGSGGSPGRSTIARDLSQTLARSSSTLLIDADVYHPSLSQMLALSQETSAIVAAFRALNTGERGHHLIERSCAQIADFSFLAGLNSGARWRELSESVAEELWPIVRTRWDWTVVDCAAPAERDEYSYQGQRDGLTLSLLENADDVLLVGKPGAVGIRRLLDQVDVARELGVEARIVVNEAGRDRAAVTDLLRSNGVTDVLWVRADPGHMRMAVESGKLLAEAAPGSAALRDIEHVAASLGAVMEGAAGRTRRRFSRVRSGHVRSSKGRRSTSESLALVPDGGPIAVPEEASDSQTVRGRHRRIS</sequence>
<keyword evidence="3" id="KW-1185">Reference proteome</keyword>